<dbReference type="Pfam" id="PF12784">
    <property type="entry name" value="PDDEXK_2"/>
    <property type="match status" value="1"/>
</dbReference>
<evidence type="ECO:0000313" key="2">
    <source>
        <dbReference type="Proteomes" id="UP001213646"/>
    </source>
</evidence>
<sequence>MATFINPFVDRGFKRLFGQEDSKELLIDLLNGLFEGERVITELSFLNVEMPAESTDSRAAVFDLKCKDKEGRIFIVEVQNAPQTYFYERGLYYLCRIISDQDRRGNDWKFELYPVYGIFLLNFKSGKTDKVRTDIVLADRETGKQMSDTMRQIYLEMPFFNKEEAECETSLDYWLYTLKYMEKLETLPFKGQKQLFEKLERLAKIVNMNKKERMEYEESLKIYRDNQGVLDYAIEKGYMEGIEKGLKEGIEKGMQKGLEKGMEKGLEKGLEKGMEKGIYLVAAKMKMQGIDFATITSVTGLNAETIATL</sequence>
<dbReference type="RefSeq" id="WP_195486038.1">
    <property type="nucleotide sequence ID" value="NZ_CALEGY010000102.1"/>
</dbReference>
<proteinExistence type="predicted"/>
<comment type="caution">
    <text evidence="1">The sequence shown here is derived from an EMBL/GenBank/DDBJ whole genome shotgun (WGS) entry which is preliminary data.</text>
</comment>
<dbReference type="InterPro" id="IPR010106">
    <property type="entry name" value="RpnA"/>
</dbReference>
<evidence type="ECO:0000313" key="1">
    <source>
        <dbReference type="EMBL" id="MDC7148352.1"/>
    </source>
</evidence>
<dbReference type="NCBIfam" id="TIGR01784">
    <property type="entry name" value="T_den_put_tspse"/>
    <property type="match status" value="1"/>
</dbReference>
<gene>
    <name evidence="1" type="ORF">PQG89_02775</name>
</gene>
<protein>
    <submittedName>
        <fullName evidence="1">Rpn family recombination-promoting nuclease/putative transposase</fullName>
    </submittedName>
</protein>
<name>A0AAW6I409_9BACT</name>
<organism evidence="1 2">
    <name type="scientific">Parabacteroides johnsonii</name>
    <dbReference type="NCBI Taxonomy" id="387661"/>
    <lineage>
        <taxon>Bacteria</taxon>
        <taxon>Pseudomonadati</taxon>
        <taxon>Bacteroidota</taxon>
        <taxon>Bacteroidia</taxon>
        <taxon>Bacteroidales</taxon>
        <taxon>Tannerellaceae</taxon>
        <taxon>Parabacteroides</taxon>
    </lineage>
</organism>
<dbReference type="PANTHER" id="PTHR41317">
    <property type="entry name" value="PD-(D_E)XK NUCLEASE FAMILY TRANSPOSASE"/>
    <property type="match status" value="1"/>
</dbReference>
<dbReference type="EMBL" id="JAQPYX010000024">
    <property type="protein sequence ID" value="MDC7148352.1"/>
    <property type="molecule type" value="Genomic_DNA"/>
</dbReference>
<dbReference type="Proteomes" id="UP001213646">
    <property type="component" value="Unassembled WGS sequence"/>
</dbReference>
<reference evidence="1" key="1">
    <citation type="submission" date="2023-01" db="EMBL/GenBank/DDBJ databases">
        <title>Exploring GABA producing Bacteroides strains toward improving mental health.</title>
        <authorList>
            <person name="Yousuf B."/>
            <person name="Bouhlel N.E."/>
            <person name="Mottawea W."/>
            <person name="Hammami R."/>
        </authorList>
    </citation>
    <scope>NUCLEOTIDE SEQUENCE</scope>
    <source>
        <strain evidence="1">UO.H1047</strain>
    </source>
</reference>
<accession>A0AAW6I409</accession>
<dbReference type="PANTHER" id="PTHR41317:SF1">
    <property type="entry name" value="PD-(D_E)XK NUCLEASE FAMILY TRANSPOSASE"/>
    <property type="match status" value="1"/>
</dbReference>
<dbReference type="AlphaFoldDB" id="A0AAW6I409"/>